<sequence length="312" mass="34625">MNRTTLAKVAGKAGVSKTTASLVLNGKADKVNIASNTRQRVMEVAKSLNYHPGKFSPGKLNGQSGIIGLFASSFIKPETSKWLQHLIMAAEKEGYIILPQTATKDNTGSKINAIPFDAVILAEKELTFEIKDPNDFEPPVLCLDFIPSSPELRYIAPSKEKQTNEIITQFYHHNKKAIGLLCINENSEEQKQLKKTYLENYCDRFDIPPNITSITASNDTVELIKACDQLIENGANGIIFETPQMVVKAMSIPKIRNLAQRGIMLAAFERIEGADFLPEGTLITLAPNYESMSEEVIDTLTRINNEIKLKPR</sequence>
<keyword evidence="1" id="KW-0678">Repressor</keyword>
<dbReference type="PANTHER" id="PTHR30146:SF148">
    <property type="entry name" value="HTH-TYPE TRANSCRIPTIONAL REPRESSOR PURR-RELATED"/>
    <property type="match status" value="1"/>
</dbReference>
<feature type="domain" description="HTH lacI-type" evidence="5">
    <location>
        <begin position="4"/>
        <end position="52"/>
    </location>
</feature>
<dbReference type="InterPro" id="IPR028082">
    <property type="entry name" value="Peripla_BP_I"/>
</dbReference>
<dbReference type="GO" id="GO:0003700">
    <property type="term" value="F:DNA-binding transcription factor activity"/>
    <property type="evidence" value="ECO:0007669"/>
    <property type="project" value="TreeGrafter"/>
</dbReference>
<evidence type="ECO:0000313" key="7">
    <source>
        <dbReference type="Proteomes" id="UP000244956"/>
    </source>
</evidence>
<dbReference type="SUPFAM" id="SSF47413">
    <property type="entry name" value="lambda repressor-like DNA-binding domains"/>
    <property type="match status" value="1"/>
</dbReference>
<dbReference type="SMART" id="SM00354">
    <property type="entry name" value="HTH_LACI"/>
    <property type="match status" value="1"/>
</dbReference>
<dbReference type="EMBL" id="QEWP01000029">
    <property type="protein sequence ID" value="PWD97657.1"/>
    <property type="molecule type" value="Genomic_DNA"/>
</dbReference>
<dbReference type="OrthoDB" id="9803256at2"/>
<dbReference type="InterPro" id="IPR010982">
    <property type="entry name" value="Lambda_DNA-bd_dom_sf"/>
</dbReference>
<keyword evidence="3" id="KW-0238">DNA-binding</keyword>
<evidence type="ECO:0000259" key="5">
    <source>
        <dbReference type="PROSITE" id="PS50932"/>
    </source>
</evidence>
<evidence type="ECO:0000256" key="2">
    <source>
        <dbReference type="ARBA" id="ARBA00023015"/>
    </source>
</evidence>
<dbReference type="Gene3D" id="1.10.260.40">
    <property type="entry name" value="lambda repressor-like DNA-binding domains"/>
    <property type="match status" value="1"/>
</dbReference>
<keyword evidence="2" id="KW-0805">Transcription regulation</keyword>
<gene>
    <name evidence="6" type="ORF">DDZ16_19680</name>
</gene>
<reference evidence="6 7" key="1">
    <citation type="submission" date="2018-05" db="EMBL/GenBank/DDBJ databases">
        <title>Marinilabilia rubrum sp. nov., isolated from saltern sediment.</title>
        <authorList>
            <person name="Zhang R."/>
        </authorList>
    </citation>
    <scope>NUCLEOTIDE SEQUENCE [LARGE SCALE GENOMIC DNA]</scope>
    <source>
        <strain evidence="6 7">WTE16</strain>
    </source>
</reference>
<dbReference type="Pfam" id="PF00356">
    <property type="entry name" value="LacI"/>
    <property type="match status" value="1"/>
</dbReference>
<comment type="caution">
    <text evidence="6">The sequence shown here is derived from an EMBL/GenBank/DDBJ whole genome shotgun (WGS) entry which is preliminary data.</text>
</comment>
<accession>A0A2U2B3P6</accession>
<evidence type="ECO:0000313" key="6">
    <source>
        <dbReference type="EMBL" id="PWD97657.1"/>
    </source>
</evidence>
<organism evidence="6 7">
    <name type="scientific">Marinilabilia rubra</name>
    <dbReference type="NCBI Taxonomy" id="2162893"/>
    <lineage>
        <taxon>Bacteria</taxon>
        <taxon>Pseudomonadati</taxon>
        <taxon>Bacteroidota</taxon>
        <taxon>Bacteroidia</taxon>
        <taxon>Marinilabiliales</taxon>
        <taxon>Marinilabiliaceae</taxon>
        <taxon>Marinilabilia</taxon>
    </lineage>
</organism>
<name>A0A2U2B3P6_9BACT</name>
<dbReference type="CDD" id="cd01392">
    <property type="entry name" value="HTH_LacI"/>
    <property type="match status" value="1"/>
</dbReference>
<dbReference type="Gene3D" id="3.40.50.2300">
    <property type="match status" value="2"/>
</dbReference>
<dbReference type="AlphaFoldDB" id="A0A2U2B3P6"/>
<dbReference type="Proteomes" id="UP000244956">
    <property type="component" value="Unassembled WGS sequence"/>
</dbReference>
<dbReference type="RefSeq" id="WP_109266194.1">
    <property type="nucleotide sequence ID" value="NZ_QEWP01000029.1"/>
</dbReference>
<proteinExistence type="predicted"/>
<keyword evidence="4" id="KW-0804">Transcription</keyword>
<evidence type="ECO:0000256" key="3">
    <source>
        <dbReference type="ARBA" id="ARBA00023125"/>
    </source>
</evidence>
<evidence type="ECO:0000256" key="4">
    <source>
        <dbReference type="ARBA" id="ARBA00023163"/>
    </source>
</evidence>
<evidence type="ECO:0000256" key="1">
    <source>
        <dbReference type="ARBA" id="ARBA00022491"/>
    </source>
</evidence>
<dbReference type="SUPFAM" id="SSF53822">
    <property type="entry name" value="Periplasmic binding protein-like I"/>
    <property type="match status" value="1"/>
</dbReference>
<dbReference type="InterPro" id="IPR000843">
    <property type="entry name" value="HTH_LacI"/>
</dbReference>
<protein>
    <submittedName>
        <fullName evidence="6">LacI family transcriptional regulator</fullName>
    </submittedName>
</protein>
<dbReference type="GO" id="GO:0000976">
    <property type="term" value="F:transcription cis-regulatory region binding"/>
    <property type="evidence" value="ECO:0007669"/>
    <property type="project" value="TreeGrafter"/>
</dbReference>
<keyword evidence="7" id="KW-1185">Reference proteome</keyword>
<dbReference type="PROSITE" id="PS50932">
    <property type="entry name" value="HTH_LACI_2"/>
    <property type="match status" value="1"/>
</dbReference>
<dbReference type="PANTHER" id="PTHR30146">
    <property type="entry name" value="LACI-RELATED TRANSCRIPTIONAL REPRESSOR"/>
    <property type="match status" value="1"/>
</dbReference>